<accession>A0AAV5A3J2</accession>
<dbReference type="EMBL" id="BPWL01000002">
    <property type="protein sequence ID" value="GJJ07213.1"/>
    <property type="molecule type" value="Genomic_DNA"/>
</dbReference>
<protein>
    <recommendedName>
        <fullName evidence="3">Thioredoxin-like fold domain-containing protein</fullName>
    </recommendedName>
</protein>
<comment type="caution">
    <text evidence="1">The sequence shown here is derived from an EMBL/GenBank/DDBJ whole genome shotgun (WGS) entry which is preliminary data.</text>
</comment>
<reference evidence="1" key="1">
    <citation type="submission" date="2021-10" db="EMBL/GenBank/DDBJ databases">
        <title>De novo Genome Assembly of Clathrus columnatus (Basidiomycota, Fungi) Using Illumina and Nanopore Sequence Data.</title>
        <authorList>
            <person name="Ogiso-Tanaka E."/>
            <person name="Itagaki H."/>
            <person name="Hosoya T."/>
            <person name="Hosaka K."/>
        </authorList>
    </citation>
    <scope>NUCLEOTIDE SEQUENCE</scope>
    <source>
        <strain evidence="1">MO-923</strain>
    </source>
</reference>
<name>A0AAV5A3J2_9AGAM</name>
<dbReference type="InterPro" id="IPR036249">
    <property type="entry name" value="Thioredoxin-like_sf"/>
</dbReference>
<dbReference type="AlphaFoldDB" id="A0AAV5A3J2"/>
<dbReference type="SUPFAM" id="SSF52833">
    <property type="entry name" value="Thioredoxin-like"/>
    <property type="match status" value="1"/>
</dbReference>
<organism evidence="1 2">
    <name type="scientific">Clathrus columnatus</name>
    <dbReference type="NCBI Taxonomy" id="1419009"/>
    <lineage>
        <taxon>Eukaryota</taxon>
        <taxon>Fungi</taxon>
        <taxon>Dikarya</taxon>
        <taxon>Basidiomycota</taxon>
        <taxon>Agaricomycotina</taxon>
        <taxon>Agaricomycetes</taxon>
        <taxon>Phallomycetidae</taxon>
        <taxon>Phallales</taxon>
        <taxon>Clathraceae</taxon>
        <taxon>Clathrus</taxon>
    </lineage>
</organism>
<evidence type="ECO:0000313" key="1">
    <source>
        <dbReference type="EMBL" id="GJJ07213.1"/>
    </source>
</evidence>
<dbReference type="PANTHER" id="PTHR33875:SF2">
    <property type="entry name" value="ACR183CP"/>
    <property type="match status" value="1"/>
</dbReference>
<dbReference type="CDD" id="cd02972">
    <property type="entry name" value="DsbA_family"/>
    <property type="match status" value="1"/>
</dbReference>
<keyword evidence="2" id="KW-1185">Reference proteome</keyword>
<proteinExistence type="predicted"/>
<evidence type="ECO:0008006" key="3">
    <source>
        <dbReference type="Google" id="ProtNLM"/>
    </source>
</evidence>
<dbReference type="PANTHER" id="PTHR33875">
    <property type="entry name" value="OS09G0542200 PROTEIN"/>
    <property type="match status" value="1"/>
</dbReference>
<evidence type="ECO:0000313" key="2">
    <source>
        <dbReference type="Proteomes" id="UP001050691"/>
    </source>
</evidence>
<dbReference type="Proteomes" id="UP001050691">
    <property type="component" value="Unassembled WGS sequence"/>
</dbReference>
<sequence>MALQSSVSFQSILGTSHSEDVLDVFIDYVCPFSAKMARSIEKNLKPLISGGGKYDGKVRVIIRLHPQPWHATSTHTHESVVAVGQVEPSAFWPYTLDLFEHQEEYYDIPSSKLTALEIRAKLVELASKHVPANKVPLLEDLLAFKTTPNGGTGVTDNLKYNSELFVHYMRCRIP</sequence>
<gene>
    <name evidence="1" type="ORF">Clacol_001413</name>
</gene>
<dbReference type="Gene3D" id="3.40.30.10">
    <property type="entry name" value="Glutaredoxin"/>
    <property type="match status" value="1"/>
</dbReference>